<dbReference type="Pfam" id="PF21112">
    <property type="entry name" value="CsgH"/>
    <property type="match status" value="1"/>
</dbReference>
<reference evidence="3 4" key="1">
    <citation type="submission" date="2020-08" db="EMBL/GenBank/DDBJ databases">
        <title>Genomic Encyclopedia of Type Strains, Phase IV (KMG-IV): sequencing the most valuable type-strain genomes for metagenomic binning, comparative biology and taxonomic classification.</title>
        <authorList>
            <person name="Goeker M."/>
        </authorList>
    </citation>
    <scope>NUCLEOTIDE SEQUENCE [LARGE SCALE GENOMIC DNA]</scope>
    <source>
        <strain evidence="3 4">DSM 25966</strain>
    </source>
</reference>
<dbReference type="EMBL" id="JACIDS010000002">
    <property type="protein sequence ID" value="MBB3930183.1"/>
    <property type="molecule type" value="Genomic_DNA"/>
</dbReference>
<protein>
    <recommendedName>
        <fullName evidence="2">CsgH-like domain-containing protein</fullName>
    </recommendedName>
</protein>
<evidence type="ECO:0000313" key="3">
    <source>
        <dbReference type="EMBL" id="MBB3930183.1"/>
    </source>
</evidence>
<organism evidence="3 4">
    <name type="scientific">Kaistia hirudinis</name>
    <dbReference type="NCBI Taxonomy" id="1293440"/>
    <lineage>
        <taxon>Bacteria</taxon>
        <taxon>Pseudomonadati</taxon>
        <taxon>Pseudomonadota</taxon>
        <taxon>Alphaproteobacteria</taxon>
        <taxon>Hyphomicrobiales</taxon>
        <taxon>Kaistiaceae</taxon>
        <taxon>Kaistia</taxon>
    </lineage>
</organism>
<dbReference type="InterPro" id="IPR053722">
    <property type="entry name" value="Curli_assembly_CsgC/AgfC"/>
</dbReference>
<dbReference type="Gene3D" id="2.60.40.2420">
    <property type="match status" value="1"/>
</dbReference>
<keyword evidence="4" id="KW-1185">Reference proteome</keyword>
<name>A0A840ALP6_9HYPH</name>
<feature type="signal peptide" evidence="1">
    <location>
        <begin position="1"/>
        <end position="24"/>
    </location>
</feature>
<sequence>MTRQDMRFAAVAVLVLAGTIAAGANVAAAGRTSDSTGTVTTSGPMRCEIRQSLEGDTILIQPVVRSDRTVSGAYSLSLSGGGSGGSSNIRQGGDFTAAAGSETPLGQVSVSAGGIYNVTLKLTAGGSSVSCAKKVTGAI</sequence>
<dbReference type="Proteomes" id="UP000553963">
    <property type="component" value="Unassembled WGS sequence"/>
</dbReference>
<dbReference type="InterPro" id="IPR047726">
    <property type="entry name" value="CsgH_dom"/>
</dbReference>
<dbReference type="AlphaFoldDB" id="A0A840ALP6"/>
<comment type="caution">
    <text evidence="3">The sequence shown here is derived from an EMBL/GenBank/DDBJ whole genome shotgun (WGS) entry which is preliminary data.</text>
</comment>
<evidence type="ECO:0000313" key="4">
    <source>
        <dbReference type="Proteomes" id="UP000553963"/>
    </source>
</evidence>
<evidence type="ECO:0000259" key="2">
    <source>
        <dbReference type="Pfam" id="PF21112"/>
    </source>
</evidence>
<evidence type="ECO:0000256" key="1">
    <source>
        <dbReference type="SAM" id="SignalP"/>
    </source>
</evidence>
<dbReference type="NCBIfam" id="NF041112">
    <property type="entry name" value="chap_CsgH_alph"/>
    <property type="match status" value="1"/>
</dbReference>
<gene>
    <name evidence="3" type="ORF">GGR25_001222</name>
</gene>
<dbReference type="RefSeq" id="WP_183397867.1">
    <property type="nucleotide sequence ID" value="NZ_JACIDS010000002.1"/>
</dbReference>
<keyword evidence="1" id="KW-0732">Signal</keyword>
<dbReference type="InterPro" id="IPR048632">
    <property type="entry name" value="CsgH-like"/>
</dbReference>
<feature type="domain" description="CsgH-like" evidence="2">
    <location>
        <begin position="45"/>
        <end position="131"/>
    </location>
</feature>
<proteinExistence type="predicted"/>
<accession>A0A840ALP6</accession>
<feature type="chain" id="PRO_5032659012" description="CsgH-like domain-containing protein" evidence="1">
    <location>
        <begin position="25"/>
        <end position="139"/>
    </location>
</feature>